<dbReference type="PANTHER" id="PTHR31435:SF10">
    <property type="entry name" value="BSR4717 PROTEIN"/>
    <property type="match status" value="1"/>
</dbReference>
<evidence type="ECO:0000313" key="2">
    <source>
        <dbReference type="EMBL" id="RAK51688.1"/>
    </source>
</evidence>
<sequence>MTEIPAVVDNTATHRFEIVLEGETAFAEYQLVAGGIILPHTVVPTVFEGRGIASRLAVYAMDYARQRGLKVIPLCPFMAGYMKKHPETHDLVHPTYRERIGLSPA</sequence>
<reference evidence="3" key="1">
    <citation type="submission" date="2018-05" db="EMBL/GenBank/DDBJ databases">
        <authorList>
            <person name="Li X."/>
        </authorList>
    </citation>
    <scope>NUCLEOTIDE SEQUENCE [LARGE SCALE GENOMIC DNA]</scope>
    <source>
        <strain evidence="3">LX32</strain>
    </source>
</reference>
<comment type="caution">
    <text evidence="2">The sequence shown here is derived from an EMBL/GenBank/DDBJ whole genome shotgun (WGS) entry which is preliminary data.</text>
</comment>
<dbReference type="EMBL" id="QFYQ01000002">
    <property type="protein sequence ID" value="RAK51688.1"/>
    <property type="molecule type" value="Genomic_DNA"/>
</dbReference>
<dbReference type="Proteomes" id="UP000249254">
    <property type="component" value="Unassembled WGS sequence"/>
</dbReference>
<dbReference type="AlphaFoldDB" id="A0A328AFV1"/>
<dbReference type="OrthoDB" id="9800945at2"/>
<evidence type="ECO:0000313" key="3">
    <source>
        <dbReference type="Proteomes" id="UP000249254"/>
    </source>
</evidence>
<dbReference type="InterPro" id="IPR016181">
    <property type="entry name" value="Acyl_CoA_acyltransferase"/>
</dbReference>
<protein>
    <submittedName>
        <fullName evidence="2">N-acetyltransferase</fullName>
    </submittedName>
</protein>
<dbReference type="InterPro" id="IPR031165">
    <property type="entry name" value="GNAT_YJDJ"/>
</dbReference>
<dbReference type="RefSeq" id="WP_111530250.1">
    <property type="nucleotide sequence ID" value="NZ_JBHRSG010000003.1"/>
</dbReference>
<name>A0A328AFV1_9CAUL</name>
<proteinExistence type="predicted"/>
<dbReference type="SUPFAM" id="SSF55729">
    <property type="entry name" value="Acyl-CoA N-acyltransferases (Nat)"/>
    <property type="match status" value="1"/>
</dbReference>
<dbReference type="PANTHER" id="PTHR31435">
    <property type="entry name" value="PROTEIN NATD1"/>
    <property type="match status" value="1"/>
</dbReference>
<accession>A0A328AFV1</accession>
<gene>
    <name evidence="2" type="ORF">DJ017_17805</name>
</gene>
<dbReference type="GO" id="GO:0016740">
    <property type="term" value="F:transferase activity"/>
    <property type="evidence" value="ECO:0007669"/>
    <property type="project" value="UniProtKB-KW"/>
</dbReference>
<feature type="domain" description="N-acetyltransferase" evidence="1">
    <location>
        <begin position="8"/>
        <end position="93"/>
    </location>
</feature>
<dbReference type="Pfam" id="PF14542">
    <property type="entry name" value="Acetyltransf_CG"/>
    <property type="match status" value="1"/>
</dbReference>
<dbReference type="PROSITE" id="PS51729">
    <property type="entry name" value="GNAT_YJDJ"/>
    <property type="match status" value="1"/>
</dbReference>
<organism evidence="2 3">
    <name type="scientific">Phenylobacterium soli</name>
    <dbReference type="NCBI Taxonomy" id="2170551"/>
    <lineage>
        <taxon>Bacteria</taxon>
        <taxon>Pseudomonadati</taxon>
        <taxon>Pseudomonadota</taxon>
        <taxon>Alphaproteobacteria</taxon>
        <taxon>Caulobacterales</taxon>
        <taxon>Caulobacteraceae</taxon>
        <taxon>Phenylobacterium</taxon>
    </lineage>
</organism>
<keyword evidence="2" id="KW-0808">Transferase</keyword>
<keyword evidence="3" id="KW-1185">Reference proteome</keyword>
<dbReference type="InterPro" id="IPR045057">
    <property type="entry name" value="Gcn5-rel_NAT"/>
</dbReference>
<evidence type="ECO:0000259" key="1">
    <source>
        <dbReference type="PROSITE" id="PS51729"/>
    </source>
</evidence>
<dbReference type="Gene3D" id="3.40.630.30">
    <property type="match status" value="1"/>
</dbReference>